<dbReference type="AlphaFoldDB" id="A0A948TNS9"/>
<organism evidence="2 3">
    <name type="scientific">Candidatus Phocaeicola excrementipullorum</name>
    <dbReference type="NCBI Taxonomy" id="2838731"/>
    <lineage>
        <taxon>Bacteria</taxon>
        <taxon>Pseudomonadati</taxon>
        <taxon>Bacteroidota</taxon>
        <taxon>Bacteroidia</taxon>
        <taxon>Bacteroidales</taxon>
        <taxon>Bacteroidaceae</taxon>
        <taxon>Phocaeicola</taxon>
    </lineage>
</organism>
<dbReference type="InterPro" id="IPR036465">
    <property type="entry name" value="vWFA_dom_sf"/>
</dbReference>
<reference evidence="2" key="1">
    <citation type="journal article" date="2021" name="PeerJ">
        <title>Extensive microbial diversity within the chicken gut microbiome revealed by metagenomics and culture.</title>
        <authorList>
            <person name="Gilroy R."/>
            <person name="Ravi A."/>
            <person name="Getino M."/>
            <person name="Pursley I."/>
            <person name="Horton D.L."/>
            <person name="Alikhan N.F."/>
            <person name="Baker D."/>
            <person name="Gharbi K."/>
            <person name="Hall N."/>
            <person name="Watson M."/>
            <person name="Adriaenssens E.M."/>
            <person name="Foster-Nyarko E."/>
            <person name="Jarju S."/>
            <person name="Secka A."/>
            <person name="Antonio M."/>
            <person name="Oren A."/>
            <person name="Chaudhuri R.R."/>
            <person name="La Ragione R."/>
            <person name="Hildebrand F."/>
            <person name="Pallen M.J."/>
        </authorList>
    </citation>
    <scope>NUCLEOTIDE SEQUENCE</scope>
    <source>
        <strain evidence="2">8470</strain>
    </source>
</reference>
<gene>
    <name evidence="2" type="ORF">H9928_08075</name>
</gene>
<reference evidence="2" key="2">
    <citation type="submission" date="2021-04" db="EMBL/GenBank/DDBJ databases">
        <authorList>
            <person name="Gilroy R."/>
        </authorList>
    </citation>
    <scope>NUCLEOTIDE SEQUENCE</scope>
    <source>
        <strain evidence="2">8470</strain>
    </source>
</reference>
<evidence type="ECO:0000313" key="2">
    <source>
        <dbReference type="EMBL" id="MBU3856495.1"/>
    </source>
</evidence>
<dbReference type="Proteomes" id="UP000784286">
    <property type="component" value="Unassembled WGS sequence"/>
</dbReference>
<dbReference type="SUPFAM" id="SSF53300">
    <property type="entry name" value="vWA-like"/>
    <property type="match status" value="1"/>
</dbReference>
<evidence type="ECO:0000313" key="3">
    <source>
        <dbReference type="Proteomes" id="UP000784286"/>
    </source>
</evidence>
<proteinExistence type="predicted"/>
<name>A0A948TNS9_9BACT</name>
<dbReference type="Pfam" id="PF13519">
    <property type="entry name" value="VWA_2"/>
    <property type="match status" value="1"/>
</dbReference>
<feature type="domain" description="VWFA" evidence="1">
    <location>
        <begin position="309"/>
        <end position="409"/>
    </location>
</feature>
<sequence length="456" mass="53163">MPTVKRTRNIRLKDLKAVYLERLRAECYAKLEDSLREQTVFLRELEAYVWGYYQKTSPSLQEFYSRYTPEWEVFYESEPLSPSAMLDFMKRMKPAFAKRYPLFELDIDYYIGRMEMLPQAGKERKELQESFLDKWHRLLNAKEYDYQYHHIDELCRGFILLDKRFGLKTEASQPGSRIKWLMLNHPELYRRIFPYERQMEKNASIRELVRVLGKRSAGERMSFDSLSGISKESLVRHAVQSDIEGITVGDNLNSLLPAEYCCLSDERLHPVFLRKYVEKRLQVFDSRSVAVDSSSRSERHPVSGQGPFIVCVDTSGSMGGRREMLAKSAVLAIARLVEKTHRRCYVINFAEEVRTLLVRDFRTDLPMLAEFLAHSFDGGTDIRPAVGEALVMLRNQGWKRSDVVLISDFELPPADDALLESVRKAKLSGTSFYALLFGTHPEPDYLNFCDKYWEVR</sequence>
<protein>
    <submittedName>
        <fullName evidence="2">VWA domain-containing protein</fullName>
    </submittedName>
</protein>
<dbReference type="InterPro" id="IPR002035">
    <property type="entry name" value="VWF_A"/>
</dbReference>
<dbReference type="EMBL" id="JAHLFJ010000075">
    <property type="protein sequence ID" value="MBU3856495.1"/>
    <property type="molecule type" value="Genomic_DNA"/>
</dbReference>
<comment type="caution">
    <text evidence="2">The sequence shown here is derived from an EMBL/GenBank/DDBJ whole genome shotgun (WGS) entry which is preliminary data.</text>
</comment>
<accession>A0A948TNS9</accession>
<dbReference type="PANTHER" id="PTHR36846">
    <property type="entry name" value="PROTEIN VIAA"/>
    <property type="match status" value="1"/>
</dbReference>
<dbReference type="PANTHER" id="PTHR36846:SF1">
    <property type="entry name" value="PROTEIN VIAA"/>
    <property type="match status" value="1"/>
</dbReference>
<evidence type="ECO:0000259" key="1">
    <source>
        <dbReference type="Pfam" id="PF13519"/>
    </source>
</evidence>
<dbReference type="Gene3D" id="3.40.50.410">
    <property type="entry name" value="von Willebrand factor, type A domain"/>
    <property type="match status" value="1"/>
</dbReference>